<evidence type="ECO:0000259" key="4">
    <source>
        <dbReference type="PROSITE" id="PS50927"/>
    </source>
</evidence>
<dbReference type="PANTHER" id="PTHR47976">
    <property type="entry name" value="G-TYPE LECTIN S-RECEPTOR-LIKE SERINE/THREONINE-PROTEIN KINASE SD2-5"/>
    <property type="match status" value="1"/>
</dbReference>
<feature type="compositionally biased region" description="Low complexity" evidence="2">
    <location>
        <begin position="41"/>
        <end position="58"/>
    </location>
</feature>
<reference evidence="5 6" key="1">
    <citation type="submission" date="2018-03" db="EMBL/GenBank/DDBJ databases">
        <title>Bacteriophage NCPPB3778 and a type I-E CRISPR drive the evolution of the US Biological Select Agent, Rathayibacter toxicus.</title>
        <authorList>
            <person name="Davis E.W.II."/>
            <person name="Tabima J.F."/>
            <person name="Weisberg A.J."/>
            <person name="Dantas Lopes L."/>
            <person name="Wiseman M.S."/>
            <person name="Wiseman M.S."/>
            <person name="Pupko T."/>
            <person name="Belcher M.S."/>
            <person name="Sechler A.J."/>
            <person name="Tancos M.A."/>
            <person name="Schroeder B.K."/>
            <person name="Murray T.D."/>
            <person name="Luster D.G."/>
            <person name="Schneider W.L."/>
            <person name="Rogers E."/>
            <person name="Andreote F.D."/>
            <person name="Grunwald N.J."/>
            <person name="Putnam M.L."/>
            <person name="Chang J.H."/>
        </authorList>
    </citation>
    <scope>NUCLEOTIDE SEQUENCE [LARGE SCALE GENOMIC DNA]</scope>
    <source>
        <strain evidence="5 6">NCCPB 2253</strain>
    </source>
</reference>
<dbReference type="InterPro" id="IPR001480">
    <property type="entry name" value="Bulb-type_lectin_dom"/>
</dbReference>
<dbReference type="PANTHER" id="PTHR47976:SF115">
    <property type="entry name" value="RECEPTOR-LIKE SERINE_THREONINE-PROTEIN KINASE"/>
    <property type="match status" value="1"/>
</dbReference>
<feature type="domain" description="Bulb-type lectin" evidence="4">
    <location>
        <begin position="188"/>
        <end position="294"/>
    </location>
</feature>
<name>A0AAD1AC18_9MICO</name>
<feature type="domain" description="Bulb-type lectin" evidence="4">
    <location>
        <begin position="71"/>
        <end position="179"/>
    </location>
</feature>
<dbReference type="EMBL" id="CP028130">
    <property type="protein sequence ID" value="AZZ55472.1"/>
    <property type="molecule type" value="Genomic_DNA"/>
</dbReference>
<dbReference type="Proteomes" id="UP000283946">
    <property type="component" value="Chromosome"/>
</dbReference>
<dbReference type="InterPro" id="IPR051343">
    <property type="entry name" value="G-type_lectin_kinases/EP1-like"/>
</dbReference>
<dbReference type="RefSeq" id="WP_104264526.1">
    <property type="nucleotide sequence ID" value="NZ_CP028130.1"/>
</dbReference>
<evidence type="ECO:0000313" key="5">
    <source>
        <dbReference type="EMBL" id="AZZ55472.1"/>
    </source>
</evidence>
<evidence type="ECO:0000256" key="1">
    <source>
        <dbReference type="ARBA" id="ARBA00022729"/>
    </source>
</evidence>
<evidence type="ECO:0000256" key="3">
    <source>
        <dbReference type="SAM" id="SignalP"/>
    </source>
</evidence>
<dbReference type="InterPro" id="IPR036426">
    <property type="entry name" value="Bulb-type_lectin_dom_sf"/>
</dbReference>
<feature type="region of interest" description="Disordered" evidence="2">
    <location>
        <begin position="34"/>
        <end position="58"/>
    </location>
</feature>
<evidence type="ECO:0000256" key="2">
    <source>
        <dbReference type="SAM" id="MobiDB-lite"/>
    </source>
</evidence>
<feature type="domain" description="Bulb-type lectin" evidence="4">
    <location>
        <begin position="298"/>
        <end position="404"/>
    </location>
</feature>
<keyword evidence="1 3" id="KW-0732">Signal</keyword>
<dbReference type="KEGG" id="ria:C7V51_05940"/>
<dbReference type="SUPFAM" id="SSF51110">
    <property type="entry name" value="alpha-D-mannose-specific plant lectins"/>
    <property type="match status" value="4"/>
</dbReference>
<dbReference type="Gene3D" id="2.90.10.10">
    <property type="entry name" value="Bulb-type lectin domain"/>
    <property type="match status" value="4"/>
</dbReference>
<feature type="signal peptide" evidence="3">
    <location>
        <begin position="1"/>
        <end position="32"/>
    </location>
</feature>
<proteinExistence type="predicted"/>
<organism evidence="5 6">
    <name type="scientific">Rathayibacter iranicus</name>
    <dbReference type="NCBI Taxonomy" id="59737"/>
    <lineage>
        <taxon>Bacteria</taxon>
        <taxon>Bacillati</taxon>
        <taxon>Actinomycetota</taxon>
        <taxon>Actinomycetes</taxon>
        <taxon>Micrococcales</taxon>
        <taxon>Microbacteriaceae</taxon>
        <taxon>Rathayibacter</taxon>
    </lineage>
</organism>
<protein>
    <recommendedName>
        <fullName evidence="4">Bulb-type lectin domain-containing protein</fullName>
    </recommendedName>
</protein>
<sequence length="404" mass="42004">MTHTSLSRSLASGLVVLVAAGALLVGATPAVAAENPQKPLSSVEESPAALAPASESPEAAQQTARAAVRYYNALVGGEQLNAGQRIVSSTNGYSFQMQSDGNAVTYDPSGRPTFATGTQGRGNHLVMQTDGNLVVYSAKGSPVWSTNTTNEAGASVIIQADGNLVVYRENGSPAWASNIRRTIAEPVTDTLFAGQTLRPVHQLTSADGRFRAVMQTDGNFVGYGPQGVVWATGTGGPGNRITLQKDGNAVLFGADNSVKWSSGTRGTNLRLGVNNAGSLIIVNTKDDVVWTSQAAFPATTLYAANSLEAGSFLRSPNGVYRAVMQADGNLVVYGASGPIWASTTTRPGAFLALDTSGRLSVGTETVTGWTVVPGVGSVGPYTLVMQDDGNLVEYDSRRAVWASR</sequence>
<evidence type="ECO:0000313" key="6">
    <source>
        <dbReference type="Proteomes" id="UP000283946"/>
    </source>
</evidence>
<dbReference type="PROSITE" id="PS50927">
    <property type="entry name" value="BULB_LECTIN"/>
    <property type="match status" value="3"/>
</dbReference>
<dbReference type="Gene3D" id="2.90.10.30">
    <property type="match status" value="2"/>
</dbReference>
<gene>
    <name evidence="5" type="ORF">C7V51_05940</name>
</gene>
<dbReference type="AlphaFoldDB" id="A0AAD1AC18"/>
<dbReference type="SMART" id="SM00108">
    <property type="entry name" value="B_lectin"/>
    <property type="match status" value="3"/>
</dbReference>
<accession>A0AAD1AC18</accession>
<feature type="chain" id="PRO_5042258332" description="Bulb-type lectin domain-containing protein" evidence="3">
    <location>
        <begin position="33"/>
        <end position="404"/>
    </location>
</feature>
<dbReference type="CDD" id="cd00028">
    <property type="entry name" value="B_lectin"/>
    <property type="match status" value="1"/>
</dbReference>